<dbReference type="InterPro" id="IPR027872">
    <property type="entry name" value="DUF4428"/>
</dbReference>
<evidence type="ECO:0008006" key="6">
    <source>
        <dbReference type="Google" id="ProtNLM"/>
    </source>
</evidence>
<feature type="domain" description="YokE-like PH" evidence="2">
    <location>
        <begin position="149"/>
        <end position="240"/>
    </location>
</feature>
<dbReference type="Pfam" id="PF14470">
    <property type="entry name" value="bPH_3"/>
    <property type="match status" value="1"/>
</dbReference>
<evidence type="ECO:0000313" key="5">
    <source>
        <dbReference type="Proteomes" id="UP000070513"/>
    </source>
</evidence>
<reference evidence="4 5" key="2">
    <citation type="journal article" date="2016" name="Genome Announc.">
        <title>Draft Genome Sequence of a Biocontrol Rhizobacterium, Chryseobacterium kwangjuense Strain KJ1R5, Isolated from Pepper (Capsicum annuum).</title>
        <authorList>
            <person name="Jeong J.J."/>
            <person name="Park H."/>
            <person name="Park B.H."/>
            <person name="Mannaa M."/>
            <person name="Sang M.K."/>
            <person name="Choi I.G."/>
            <person name="Kim K.D."/>
        </authorList>
    </citation>
    <scope>NUCLEOTIDE SEQUENCE [LARGE SCALE GENOMIC DNA]</scope>
    <source>
        <strain evidence="4 5">KJ1R5</strain>
    </source>
</reference>
<feature type="domain" description="SHOCT" evidence="1">
    <location>
        <begin position="265"/>
        <end position="292"/>
    </location>
</feature>
<evidence type="ECO:0000259" key="1">
    <source>
        <dbReference type="Pfam" id="PF09851"/>
    </source>
</evidence>
<sequence>MLNRRKNYWLNFKKDLKMSNTCALCNAELTSIDTLLGENKLSDGGNLCNTCLDKLSSTHQELLDNLHSFSISDIKKLAQTGKTEPETEQLMQEEDEVKSLSTFINPDEMPKDLYKRRLKEIKYQLAQVGANLSMFTKGEIKELPRILAVDEVILAATDAQFLKTVDAGMLLVTPKRIISVSKAMFSPVKVNEYLNEDITAVSYVDHQMSPIIKIHTEDRIVDFECFFDRLDAERFYGFIQKIYNQEKAQKKIQEAKEATPDLILEQLEKLGKLRENGILTNEEFTEQKKKLLDQLS</sequence>
<dbReference type="InterPro" id="IPR018649">
    <property type="entry name" value="SHOCT"/>
</dbReference>
<protein>
    <recommendedName>
        <fullName evidence="6">SHOCT domain-containing protein</fullName>
    </recommendedName>
</protein>
<organism evidence="4 5">
    <name type="scientific">Chryseobacterium kwangjuense</name>
    <dbReference type="NCBI Taxonomy" id="267125"/>
    <lineage>
        <taxon>Bacteria</taxon>
        <taxon>Pseudomonadati</taxon>
        <taxon>Bacteroidota</taxon>
        <taxon>Flavobacteriia</taxon>
        <taxon>Flavobacteriales</taxon>
        <taxon>Weeksellaceae</taxon>
        <taxon>Chryseobacterium group</taxon>
        <taxon>Chryseobacterium</taxon>
    </lineage>
</organism>
<name>A0A135WHY6_9FLAO</name>
<comment type="caution">
    <text evidence="4">The sequence shown here is derived from an EMBL/GenBank/DDBJ whole genome shotgun (WGS) entry which is preliminary data.</text>
</comment>
<gene>
    <name evidence="4" type="ORF">AU378_01835</name>
</gene>
<evidence type="ECO:0000259" key="2">
    <source>
        <dbReference type="Pfam" id="PF14470"/>
    </source>
</evidence>
<feature type="domain" description="DUF4428" evidence="3">
    <location>
        <begin position="21"/>
        <end position="61"/>
    </location>
</feature>
<dbReference type="EMBL" id="LPUR01000001">
    <property type="protein sequence ID" value="KXH84529.1"/>
    <property type="molecule type" value="Genomic_DNA"/>
</dbReference>
<reference evidence="5" key="1">
    <citation type="submission" date="2015-12" db="EMBL/GenBank/DDBJ databases">
        <title>Genome sequence of a biocontrol rhizobacterium Chryseobacterium kwangjuense strain KJ1R5 isolated from pepper (Capsicum annuum L.).</title>
        <authorList>
            <person name="Jeong J.-J."/>
            <person name="Park H."/>
            <person name="Mannaa M."/>
            <person name="Sang M.K."/>
            <person name="Choi I.-G."/>
            <person name="Kim K.D."/>
        </authorList>
    </citation>
    <scope>NUCLEOTIDE SEQUENCE [LARGE SCALE GENOMIC DNA]</scope>
    <source>
        <strain evidence="5">KJ1R5</strain>
    </source>
</reference>
<evidence type="ECO:0000259" key="3">
    <source>
        <dbReference type="Pfam" id="PF14471"/>
    </source>
</evidence>
<proteinExistence type="predicted"/>
<dbReference type="Proteomes" id="UP000070513">
    <property type="component" value="Unassembled WGS sequence"/>
</dbReference>
<dbReference type="Pfam" id="PF14471">
    <property type="entry name" value="DUF4428"/>
    <property type="match status" value="1"/>
</dbReference>
<dbReference type="Pfam" id="PF09851">
    <property type="entry name" value="SHOCT"/>
    <property type="match status" value="1"/>
</dbReference>
<evidence type="ECO:0000313" key="4">
    <source>
        <dbReference type="EMBL" id="KXH84529.1"/>
    </source>
</evidence>
<dbReference type="AlphaFoldDB" id="A0A135WHY6"/>
<accession>A0A135WHY6</accession>
<dbReference type="InterPro" id="IPR039519">
    <property type="entry name" value="YokE-like_PH"/>
</dbReference>